<dbReference type="GeneID" id="111131297"/>
<proteinExistence type="predicted"/>
<name>A0A8B8E3Z5_CRAVI</name>
<dbReference type="OrthoDB" id="6158092at2759"/>
<evidence type="ECO:0000313" key="2">
    <source>
        <dbReference type="Proteomes" id="UP000694844"/>
    </source>
</evidence>
<organism evidence="2 3">
    <name type="scientific">Crassostrea virginica</name>
    <name type="common">Eastern oyster</name>
    <dbReference type="NCBI Taxonomy" id="6565"/>
    <lineage>
        <taxon>Eukaryota</taxon>
        <taxon>Metazoa</taxon>
        <taxon>Spiralia</taxon>
        <taxon>Lophotrochozoa</taxon>
        <taxon>Mollusca</taxon>
        <taxon>Bivalvia</taxon>
        <taxon>Autobranchia</taxon>
        <taxon>Pteriomorphia</taxon>
        <taxon>Ostreida</taxon>
        <taxon>Ostreoidea</taxon>
        <taxon>Ostreidae</taxon>
        <taxon>Crassostrea</taxon>
    </lineage>
</organism>
<dbReference type="Proteomes" id="UP000694844">
    <property type="component" value="Chromosome 4"/>
</dbReference>
<feature type="chain" id="PRO_5034101938" evidence="1">
    <location>
        <begin position="17"/>
        <end position="145"/>
    </location>
</feature>
<dbReference type="RefSeq" id="XP_022334458.1">
    <property type="nucleotide sequence ID" value="XM_022478750.1"/>
</dbReference>
<keyword evidence="2" id="KW-1185">Reference proteome</keyword>
<gene>
    <name evidence="3" type="primary">LOC111131297</name>
</gene>
<accession>A0A8B8E3Z5</accession>
<dbReference type="AlphaFoldDB" id="A0A8B8E3Z5"/>
<protein>
    <submittedName>
        <fullName evidence="3">Uncharacterized protein LOC111131297</fullName>
    </submittedName>
</protein>
<feature type="signal peptide" evidence="1">
    <location>
        <begin position="1"/>
        <end position="16"/>
    </location>
</feature>
<evidence type="ECO:0000313" key="3">
    <source>
        <dbReference type="RefSeq" id="XP_022334458.1"/>
    </source>
</evidence>
<sequence length="145" mass="15039">MMRYCVAALLVACVAAIPKFGHHGHHGHLPHHRIPFQAAGGLQNSVLFNGINGGRRLTGSGGHVTKTLSHHGKSIHVNDGRHIATATAHHDGRVSANVVPNVFPGGVRPHGGVGPVGGLGLGPIGGVGHVGGHYNLHGHRRGRKY</sequence>
<dbReference type="KEGG" id="cvn:111131297"/>
<evidence type="ECO:0000256" key="1">
    <source>
        <dbReference type="SAM" id="SignalP"/>
    </source>
</evidence>
<keyword evidence="1" id="KW-0732">Signal</keyword>
<reference evidence="3" key="1">
    <citation type="submission" date="2025-08" db="UniProtKB">
        <authorList>
            <consortium name="RefSeq"/>
        </authorList>
    </citation>
    <scope>IDENTIFICATION</scope>
    <source>
        <tissue evidence="3">Whole sample</tissue>
    </source>
</reference>